<sequence length="472" mass="54613">MRLIEIIYAILALGLLWWSFFSKKQNWKIIILLLSAMLFLITLQYKVEGFRWQMIPLYVVPIFLIFFLRVNVSKKWLKITMSISIFLFTVIAVSLPFIFPVFAFKEPTGKYAVGTTSYTFVDHDRLETYEKDPYSKRKLAIQIWYPVNKDEKGKFAPYISDIQPIAKGLKKALHLPSFLFQQLSLVKTHSMLNVHVSPEKSNYPVLIFSHGLTGFRNQNTFEVEELASHGYIIVGIDHTYDAAATIFTDGSSAEIRFKNLSGFDELDSHITLWEKDVSFVLNELEKLNKNDRKNLFINRMDLNQIGMFGHSYGGATAVQMLMKDDRIKAAVNMDGTLYGEKIEETGVEKPLMIFNGEKSIDYNEYKKTLNQADSQLDKPLSYYENNWKETTERRENALANGGISIEIPHTSHMSFTDFPLFSPFFANKGEDPRYVHEVINAFTLHFFDFHLKNKPFHLNQLKKAYSDIKVSE</sequence>
<comment type="caution">
    <text evidence="5">The sequence shown here is derived from an EMBL/GenBank/DDBJ whole genome shotgun (WGS) entry which is preliminary data.</text>
</comment>
<evidence type="ECO:0008006" key="7">
    <source>
        <dbReference type="Google" id="ProtNLM"/>
    </source>
</evidence>
<evidence type="ECO:0000256" key="3">
    <source>
        <dbReference type="ARBA" id="ARBA00023098"/>
    </source>
</evidence>
<feature type="transmembrane region" description="Helical" evidence="4">
    <location>
        <begin position="53"/>
        <end position="72"/>
    </location>
</feature>
<dbReference type="Proteomes" id="UP000189761">
    <property type="component" value="Unassembled WGS sequence"/>
</dbReference>
<evidence type="ECO:0000313" key="5">
    <source>
        <dbReference type="EMBL" id="OOP69442.1"/>
    </source>
</evidence>
<keyword evidence="4" id="KW-0812">Transmembrane</keyword>
<gene>
    <name evidence="5" type="ORF">BWZ43_04990</name>
</gene>
<keyword evidence="4" id="KW-0472">Membrane</keyword>
<dbReference type="InterPro" id="IPR029058">
    <property type="entry name" value="AB_hydrolase_fold"/>
</dbReference>
<evidence type="ECO:0000256" key="4">
    <source>
        <dbReference type="SAM" id="Phobius"/>
    </source>
</evidence>
<keyword evidence="3" id="KW-0443">Lipid metabolism</keyword>
<feature type="transmembrane region" description="Helical" evidence="4">
    <location>
        <begin position="84"/>
        <end position="104"/>
    </location>
</feature>
<dbReference type="PANTHER" id="PTHR10272:SF0">
    <property type="entry name" value="PLATELET-ACTIVATING FACTOR ACETYLHYDROLASE"/>
    <property type="match status" value="1"/>
</dbReference>
<feature type="transmembrane region" description="Helical" evidence="4">
    <location>
        <begin position="6"/>
        <end position="22"/>
    </location>
</feature>
<keyword evidence="1" id="KW-0378">Hydrolase</keyword>
<reference evidence="5 6" key="1">
    <citation type="submission" date="2017-01" db="EMBL/GenBank/DDBJ databases">
        <title>Draft genome sequence of Bacillus oleronius.</title>
        <authorList>
            <person name="Allam M."/>
        </authorList>
    </citation>
    <scope>NUCLEOTIDE SEQUENCE [LARGE SCALE GENOMIC DNA]</scope>
    <source>
        <strain evidence="5 6">DSM 9356</strain>
    </source>
</reference>
<keyword evidence="4" id="KW-1133">Transmembrane helix</keyword>
<dbReference type="Gene3D" id="3.40.50.1820">
    <property type="entry name" value="alpha/beta hydrolase"/>
    <property type="match status" value="1"/>
</dbReference>
<proteinExistence type="predicted"/>
<dbReference type="Pfam" id="PF03403">
    <property type="entry name" value="PAF-AH_p_II"/>
    <property type="match status" value="1"/>
</dbReference>
<evidence type="ECO:0000256" key="2">
    <source>
        <dbReference type="ARBA" id="ARBA00022963"/>
    </source>
</evidence>
<keyword evidence="6" id="KW-1185">Reference proteome</keyword>
<evidence type="ECO:0000256" key="1">
    <source>
        <dbReference type="ARBA" id="ARBA00022801"/>
    </source>
</evidence>
<name>A0A8E2LG11_9BACI</name>
<dbReference type="EMBL" id="MTLA01000053">
    <property type="protein sequence ID" value="OOP69442.1"/>
    <property type="molecule type" value="Genomic_DNA"/>
</dbReference>
<dbReference type="GO" id="GO:0003847">
    <property type="term" value="F:1-alkyl-2-acetylglycerophosphocholine esterase activity"/>
    <property type="evidence" value="ECO:0007669"/>
    <property type="project" value="TreeGrafter"/>
</dbReference>
<feature type="transmembrane region" description="Helical" evidence="4">
    <location>
        <begin position="29"/>
        <end position="47"/>
    </location>
</feature>
<dbReference type="PANTHER" id="PTHR10272">
    <property type="entry name" value="PLATELET-ACTIVATING FACTOR ACETYLHYDROLASE"/>
    <property type="match status" value="1"/>
</dbReference>
<dbReference type="AlphaFoldDB" id="A0A8E2LG11"/>
<accession>A0A8E2LG11</accession>
<dbReference type="RefSeq" id="WP_078109600.1">
    <property type="nucleotide sequence ID" value="NZ_CP065424.1"/>
</dbReference>
<organism evidence="5 6">
    <name type="scientific">Heyndrickxia oleronia</name>
    <dbReference type="NCBI Taxonomy" id="38875"/>
    <lineage>
        <taxon>Bacteria</taxon>
        <taxon>Bacillati</taxon>
        <taxon>Bacillota</taxon>
        <taxon>Bacilli</taxon>
        <taxon>Bacillales</taxon>
        <taxon>Bacillaceae</taxon>
        <taxon>Heyndrickxia</taxon>
    </lineage>
</organism>
<dbReference type="GO" id="GO:0016042">
    <property type="term" value="P:lipid catabolic process"/>
    <property type="evidence" value="ECO:0007669"/>
    <property type="project" value="UniProtKB-KW"/>
</dbReference>
<protein>
    <recommendedName>
        <fullName evidence="7">1-alkyl-2-acetylglycerophosphocholine esterase</fullName>
    </recommendedName>
</protein>
<evidence type="ECO:0000313" key="6">
    <source>
        <dbReference type="Proteomes" id="UP000189761"/>
    </source>
</evidence>
<keyword evidence="2" id="KW-0442">Lipid degradation</keyword>
<dbReference type="SUPFAM" id="SSF53474">
    <property type="entry name" value="alpha/beta-Hydrolases"/>
    <property type="match status" value="1"/>
</dbReference>